<dbReference type="GO" id="GO:0003796">
    <property type="term" value="F:lysozyme activity"/>
    <property type="evidence" value="ECO:0007669"/>
    <property type="project" value="InterPro"/>
</dbReference>
<dbReference type="GO" id="GO:0016998">
    <property type="term" value="P:cell wall macromolecule catabolic process"/>
    <property type="evidence" value="ECO:0007669"/>
    <property type="project" value="InterPro"/>
</dbReference>
<dbReference type="PANTHER" id="PTHR23208">
    <property type="entry name" value="LYSOZYME PROTEIN"/>
    <property type="match status" value="1"/>
</dbReference>
<dbReference type="InterPro" id="IPR051595">
    <property type="entry name" value="GH25_Enzymes"/>
</dbReference>
<sequence>MAEKIADTIDTIAPLSTQQLLAFKERGVIRFIARVSRSTGQLDTDGIQNMKNAIEAGIKVELYIFPKVNDEKNSPQMQAEKVIDALGEDLYNKVDRIWVDVEKDHFNNNKLFGSGWTCKPSNTSEQEWLCKKRNFVHDIVNTFQNHGLKVGIYTSKEGWHEAVGDYDGLKRLPLWWPRYNNSPNVGYNPFGGWELPMFHQYQGDVRMEITYTMESGVKKTEWIRVDKNHYNEPSFEEMMKEYHRHFGGSADIFHPSYSRNQS</sequence>
<dbReference type="InterPro" id="IPR017853">
    <property type="entry name" value="GH"/>
</dbReference>
<dbReference type="PROSITE" id="PS51904">
    <property type="entry name" value="GLYCOSYL_HYDROL_F25_2"/>
    <property type="match status" value="1"/>
</dbReference>
<dbReference type="InterPro" id="IPR002053">
    <property type="entry name" value="Glyco_hydro_25"/>
</dbReference>
<keyword evidence="3" id="KW-1185">Reference proteome</keyword>
<protein>
    <submittedName>
        <fullName evidence="4">Lysozyme</fullName>
    </submittedName>
</protein>
<organism evidence="3 4">
    <name type="scientific">Ditylenchus dipsaci</name>
    <dbReference type="NCBI Taxonomy" id="166011"/>
    <lineage>
        <taxon>Eukaryota</taxon>
        <taxon>Metazoa</taxon>
        <taxon>Ecdysozoa</taxon>
        <taxon>Nematoda</taxon>
        <taxon>Chromadorea</taxon>
        <taxon>Rhabditida</taxon>
        <taxon>Tylenchina</taxon>
        <taxon>Tylenchomorpha</taxon>
        <taxon>Sphaerularioidea</taxon>
        <taxon>Anguinidae</taxon>
        <taxon>Anguininae</taxon>
        <taxon>Ditylenchus</taxon>
    </lineage>
</organism>
<dbReference type="PANTHER" id="PTHR23208:SF36">
    <property type="entry name" value="LYSOZYME-RELATED"/>
    <property type="match status" value="1"/>
</dbReference>
<evidence type="ECO:0000256" key="2">
    <source>
        <dbReference type="ARBA" id="ARBA00022729"/>
    </source>
</evidence>
<dbReference type="Gene3D" id="3.20.20.80">
    <property type="entry name" value="Glycosidases"/>
    <property type="match status" value="1"/>
</dbReference>
<dbReference type="GO" id="GO:0007165">
    <property type="term" value="P:signal transduction"/>
    <property type="evidence" value="ECO:0007669"/>
    <property type="project" value="TreeGrafter"/>
</dbReference>
<reference evidence="4" key="1">
    <citation type="submission" date="2022-11" db="UniProtKB">
        <authorList>
            <consortium name="WormBaseParasite"/>
        </authorList>
    </citation>
    <scope>IDENTIFICATION</scope>
</reference>
<dbReference type="Pfam" id="PF01183">
    <property type="entry name" value="Glyco_hydro_25"/>
    <property type="match status" value="1"/>
</dbReference>
<dbReference type="GO" id="GO:0006950">
    <property type="term" value="P:response to stress"/>
    <property type="evidence" value="ECO:0007669"/>
    <property type="project" value="UniProtKB-ARBA"/>
</dbReference>
<comment type="similarity">
    <text evidence="1">Belongs to the glycosyl hydrolase 25 family.</text>
</comment>
<dbReference type="Proteomes" id="UP000887574">
    <property type="component" value="Unplaced"/>
</dbReference>
<evidence type="ECO:0000313" key="4">
    <source>
        <dbReference type="WBParaSite" id="jg21714"/>
    </source>
</evidence>
<dbReference type="SUPFAM" id="SSF51445">
    <property type="entry name" value="(Trans)glycosidases"/>
    <property type="match status" value="1"/>
</dbReference>
<evidence type="ECO:0000313" key="3">
    <source>
        <dbReference type="Proteomes" id="UP000887574"/>
    </source>
</evidence>
<dbReference type="GO" id="GO:0009253">
    <property type="term" value="P:peptidoglycan catabolic process"/>
    <property type="evidence" value="ECO:0007669"/>
    <property type="project" value="InterPro"/>
</dbReference>
<proteinExistence type="inferred from homology"/>
<evidence type="ECO:0000256" key="1">
    <source>
        <dbReference type="ARBA" id="ARBA00010646"/>
    </source>
</evidence>
<dbReference type="WBParaSite" id="jg21714">
    <property type="protein sequence ID" value="jg21714"/>
    <property type="gene ID" value="jg21714"/>
</dbReference>
<dbReference type="AlphaFoldDB" id="A0A915DQ27"/>
<accession>A0A915DQ27</accession>
<name>A0A915DQ27_9BILA</name>
<keyword evidence="2" id="KW-0732">Signal</keyword>